<dbReference type="InterPro" id="IPR036397">
    <property type="entry name" value="RNaseH_sf"/>
</dbReference>
<reference evidence="3" key="1">
    <citation type="submission" date="2025-08" db="UniProtKB">
        <authorList>
            <consortium name="RefSeq"/>
        </authorList>
    </citation>
    <scope>IDENTIFICATION</scope>
</reference>
<evidence type="ECO:0000313" key="3">
    <source>
        <dbReference type="RefSeq" id="XP_005106626.1"/>
    </source>
</evidence>
<feature type="domain" description="DDE-1" evidence="1">
    <location>
        <begin position="47"/>
        <end position="191"/>
    </location>
</feature>
<protein>
    <submittedName>
        <fullName evidence="3">CENP-B homolog protein 2</fullName>
    </submittedName>
</protein>
<dbReference type="RefSeq" id="XP_005106626.1">
    <property type="nucleotide sequence ID" value="XM_005106569.1"/>
</dbReference>
<proteinExistence type="predicted"/>
<dbReference type="GeneID" id="101858435"/>
<accession>A0ABM0K1M1</accession>
<evidence type="ECO:0000313" key="2">
    <source>
        <dbReference type="Proteomes" id="UP000694888"/>
    </source>
</evidence>
<dbReference type="Gene3D" id="3.30.420.10">
    <property type="entry name" value="Ribonuclease H-like superfamily/Ribonuclease H"/>
    <property type="match status" value="1"/>
</dbReference>
<dbReference type="Proteomes" id="UP000694888">
    <property type="component" value="Unplaced"/>
</dbReference>
<keyword evidence="2" id="KW-1185">Reference proteome</keyword>
<dbReference type="PANTHER" id="PTHR19303:SF73">
    <property type="entry name" value="PROTEIN PDC2"/>
    <property type="match status" value="1"/>
</dbReference>
<sequence length="413" mass="45903">MHKLQLLEKPKKIWNCDETGLKFLPDCSRVLQQKGARNVIARCSPSKESVTTLVCINAAGQAMPPLCVVKGKTVRSAQSFATQDGLEGTVWTYQANAWMDDDISVQWFQKVFLPNCGEARPQLLILDSHHSHKVLEMLELAQKKDVHILALPPHTTHVLQPLDKVVFKPFKTAYTRNCTEFLASEPSSTINKVMWQRLSRNTWNTTMRPDLLATTFQATGIFPLNRHRIPESVFAPSDALRGIAQIEPAEDREESATITDPDAAGVQHEVSFDSKVLHGLSIDPTDASMEQPVDVIELLDMTDQQLPALPFKETVSSWTVHPAPWETAEVPTSGQTPWIVHPAPWEIEKAQAPTVVPGPASLPPVDLQEQSANWNIELSTVFYFDVIPATAPAPKRSRAIKSHGLLTSKELID</sequence>
<evidence type="ECO:0000259" key="1">
    <source>
        <dbReference type="Pfam" id="PF03184"/>
    </source>
</evidence>
<dbReference type="InterPro" id="IPR004875">
    <property type="entry name" value="DDE_SF_endonuclease_dom"/>
</dbReference>
<dbReference type="InterPro" id="IPR050863">
    <property type="entry name" value="CenT-Element_Derived"/>
</dbReference>
<dbReference type="PANTHER" id="PTHR19303">
    <property type="entry name" value="TRANSPOSON"/>
    <property type="match status" value="1"/>
</dbReference>
<organism evidence="2 3">
    <name type="scientific">Aplysia californica</name>
    <name type="common">California sea hare</name>
    <dbReference type="NCBI Taxonomy" id="6500"/>
    <lineage>
        <taxon>Eukaryota</taxon>
        <taxon>Metazoa</taxon>
        <taxon>Spiralia</taxon>
        <taxon>Lophotrochozoa</taxon>
        <taxon>Mollusca</taxon>
        <taxon>Gastropoda</taxon>
        <taxon>Heterobranchia</taxon>
        <taxon>Euthyneura</taxon>
        <taxon>Tectipleura</taxon>
        <taxon>Aplysiida</taxon>
        <taxon>Aplysioidea</taxon>
        <taxon>Aplysiidae</taxon>
        <taxon>Aplysia</taxon>
    </lineage>
</organism>
<dbReference type="Pfam" id="PF03184">
    <property type="entry name" value="DDE_1"/>
    <property type="match status" value="1"/>
</dbReference>
<gene>
    <name evidence="3" type="primary">LOC101858435</name>
</gene>
<name>A0ABM0K1M1_APLCA</name>